<proteinExistence type="predicted"/>
<evidence type="ECO:0000313" key="2">
    <source>
        <dbReference type="Proteomes" id="UP000190037"/>
    </source>
</evidence>
<dbReference type="EMBL" id="MWQN01000001">
    <property type="protein sequence ID" value="OPC81019.1"/>
    <property type="molecule type" value="Genomic_DNA"/>
</dbReference>
<dbReference type="Gene3D" id="3.20.20.210">
    <property type="match status" value="1"/>
</dbReference>
<comment type="caution">
    <text evidence="1">The sequence shown here is derived from an EMBL/GenBank/DDBJ whole genome shotgun (WGS) entry which is preliminary data.</text>
</comment>
<sequence length="336" mass="34958">MPGSNIRETVEMTLELLPDLPHLPELPARGPGTDLTGRSAGLLVDLYTDVQPSGWRFVDRPGRDHRRARSYLSEDLDALEEFTQGYTGPLKVQVAGPWTLAATIELGHGDKALADPGACRDLAVSLGEGIRLHLAEVARRIPGASLLLQLDEPALLGVISGEVPTASGFGRLRAVDKAVVRDTLRDVIAAAGTPTIVHSCAPGIPITLLRQAGVVGVSLDMSLLGEAQDESIGEAIEAGMRLFAGVVPSLPAEPASAEATPGVGARPLSDPPGTVRSVGTLWNRLGFPPESLVEAVVVTPTCGLAGASPAYARAALSHSVAAGRVLRDDPESAMRA</sequence>
<dbReference type="InterPro" id="IPR038071">
    <property type="entry name" value="UROD/MetE-like_sf"/>
</dbReference>
<evidence type="ECO:0000313" key="1">
    <source>
        <dbReference type="EMBL" id="OPC81019.1"/>
    </source>
</evidence>
<keyword evidence="2" id="KW-1185">Reference proteome</keyword>
<reference evidence="1 2" key="1">
    <citation type="submission" date="2017-03" db="EMBL/GenBank/DDBJ databases">
        <title>Draft genome sequence of Streptomyces scabrisporus NF3, endophyte isolated from Amphipterygium adstringens.</title>
        <authorList>
            <person name="Vazquez M."/>
            <person name="Ceapa C.D."/>
            <person name="Rodriguez Luna D."/>
            <person name="Sanchez Esquivel S."/>
        </authorList>
    </citation>
    <scope>NUCLEOTIDE SEQUENCE [LARGE SCALE GENOMIC DNA]</scope>
    <source>
        <strain evidence="1 2">NF3</strain>
    </source>
</reference>
<dbReference type="SUPFAM" id="SSF51726">
    <property type="entry name" value="UROD/MetE-like"/>
    <property type="match status" value="1"/>
</dbReference>
<dbReference type="AlphaFoldDB" id="A0A1T3NVY9"/>
<dbReference type="RefSeq" id="WP_078975326.1">
    <property type="nucleotide sequence ID" value="NZ_MWQN01000001.1"/>
</dbReference>
<dbReference type="STRING" id="159449.B4N89_08715"/>
<dbReference type="OrthoDB" id="5242426at2"/>
<dbReference type="CDD" id="cd03310">
    <property type="entry name" value="CIMS_like"/>
    <property type="match status" value="1"/>
</dbReference>
<name>A0A1T3NVY9_9ACTN</name>
<accession>A0A1T3NVY9</accession>
<organism evidence="1 2">
    <name type="scientific">Embleya scabrispora</name>
    <dbReference type="NCBI Taxonomy" id="159449"/>
    <lineage>
        <taxon>Bacteria</taxon>
        <taxon>Bacillati</taxon>
        <taxon>Actinomycetota</taxon>
        <taxon>Actinomycetes</taxon>
        <taxon>Kitasatosporales</taxon>
        <taxon>Streptomycetaceae</taxon>
        <taxon>Embleya</taxon>
    </lineage>
</organism>
<dbReference type="Proteomes" id="UP000190037">
    <property type="component" value="Unassembled WGS sequence"/>
</dbReference>
<gene>
    <name evidence="1" type="ORF">B4N89_08715</name>
</gene>
<protein>
    <submittedName>
        <fullName evidence="1">Methionine synthase</fullName>
    </submittedName>
</protein>